<feature type="region of interest" description="Disordered" evidence="7">
    <location>
        <begin position="683"/>
        <end position="707"/>
    </location>
</feature>
<keyword evidence="10" id="KW-1185">Reference proteome</keyword>
<organism evidence="9 10">
    <name type="scientific">Sphaerulina musiva (strain SO2202)</name>
    <name type="common">Poplar stem canker fungus</name>
    <name type="synonym">Septoria musiva</name>
    <dbReference type="NCBI Taxonomy" id="692275"/>
    <lineage>
        <taxon>Eukaryota</taxon>
        <taxon>Fungi</taxon>
        <taxon>Dikarya</taxon>
        <taxon>Ascomycota</taxon>
        <taxon>Pezizomycotina</taxon>
        <taxon>Dothideomycetes</taxon>
        <taxon>Dothideomycetidae</taxon>
        <taxon>Mycosphaerellales</taxon>
        <taxon>Mycosphaerellaceae</taxon>
        <taxon>Sphaerulina</taxon>
    </lineage>
</organism>
<dbReference type="CDD" id="cd00067">
    <property type="entry name" value="GAL4"/>
    <property type="match status" value="1"/>
</dbReference>
<dbReference type="CDD" id="cd12148">
    <property type="entry name" value="fungal_TF_MHR"/>
    <property type="match status" value="1"/>
</dbReference>
<feature type="domain" description="Zn(2)-C6 fungal-type" evidence="8">
    <location>
        <begin position="35"/>
        <end position="67"/>
    </location>
</feature>
<dbReference type="InterPro" id="IPR036864">
    <property type="entry name" value="Zn2-C6_fun-type_DNA-bd_sf"/>
</dbReference>
<accession>N1QFY2</accession>
<feature type="region of interest" description="Disordered" evidence="7">
    <location>
        <begin position="1"/>
        <end position="27"/>
    </location>
</feature>
<dbReference type="GO" id="GO:0005634">
    <property type="term" value="C:nucleus"/>
    <property type="evidence" value="ECO:0007669"/>
    <property type="project" value="TreeGrafter"/>
</dbReference>
<dbReference type="GeneID" id="27902993"/>
<reference evidence="9 10" key="1">
    <citation type="journal article" date="2012" name="PLoS Pathog.">
        <title>Diverse lifestyles and strategies of plant pathogenesis encoded in the genomes of eighteen Dothideomycetes fungi.</title>
        <authorList>
            <person name="Ohm R.A."/>
            <person name="Feau N."/>
            <person name="Henrissat B."/>
            <person name="Schoch C.L."/>
            <person name="Horwitz B.A."/>
            <person name="Barry K.W."/>
            <person name="Condon B.J."/>
            <person name="Copeland A.C."/>
            <person name="Dhillon B."/>
            <person name="Glaser F."/>
            <person name="Hesse C.N."/>
            <person name="Kosti I."/>
            <person name="LaButti K."/>
            <person name="Lindquist E.A."/>
            <person name="Lucas S."/>
            <person name="Salamov A.A."/>
            <person name="Bradshaw R.E."/>
            <person name="Ciuffetti L."/>
            <person name="Hamelin R.C."/>
            <person name="Kema G.H.J."/>
            <person name="Lawrence C."/>
            <person name="Scott J.A."/>
            <person name="Spatafora J.W."/>
            <person name="Turgeon B.G."/>
            <person name="de Wit P.J.G.M."/>
            <person name="Zhong S."/>
            <person name="Goodwin S.B."/>
            <person name="Grigoriev I.V."/>
        </authorList>
    </citation>
    <scope>NUCLEOTIDE SEQUENCE [LARGE SCALE GENOMIC DNA]</scope>
    <source>
        <strain evidence="9 10">SO2202</strain>
    </source>
</reference>
<dbReference type="SUPFAM" id="SSF57701">
    <property type="entry name" value="Zn2/Cys6 DNA-binding domain"/>
    <property type="match status" value="1"/>
</dbReference>
<name>N1QFY2_SPHMS</name>
<evidence type="ECO:0000256" key="6">
    <source>
        <dbReference type="ARBA" id="ARBA00023242"/>
    </source>
</evidence>
<dbReference type="HOGENOM" id="CLU_007091_1_0_1"/>
<dbReference type="InterPro" id="IPR001138">
    <property type="entry name" value="Zn2Cys6_DnaBD"/>
</dbReference>
<dbReference type="eggNOG" id="ENOG502SH73">
    <property type="taxonomic scope" value="Eukaryota"/>
</dbReference>
<dbReference type="EMBL" id="KB456265">
    <property type="protein sequence ID" value="EMF12177.1"/>
    <property type="molecule type" value="Genomic_DNA"/>
</dbReference>
<dbReference type="RefSeq" id="XP_016760298.1">
    <property type="nucleotide sequence ID" value="XM_016905856.1"/>
</dbReference>
<dbReference type="AlphaFoldDB" id="N1QFY2"/>
<evidence type="ECO:0000256" key="2">
    <source>
        <dbReference type="ARBA" id="ARBA00022833"/>
    </source>
</evidence>
<evidence type="ECO:0000313" key="10">
    <source>
        <dbReference type="Proteomes" id="UP000016931"/>
    </source>
</evidence>
<feature type="region of interest" description="Disordered" evidence="7">
    <location>
        <begin position="779"/>
        <end position="799"/>
    </location>
</feature>
<dbReference type="Gene3D" id="4.10.240.10">
    <property type="entry name" value="Zn(2)-C6 fungal-type DNA-binding domain"/>
    <property type="match status" value="1"/>
</dbReference>
<keyword evidence="6" id="KW-0539">Nucleus</keyword>
<keyword evidence="4" id="KW-0238">DNA-binding</keyword>
<evidence type="ECO:0000256" key="7">
    <source>
        <dbReference type="SAM" id="MobiDB-lite"/>
    </source>
</evidence>
<dbReference type="Proteomes" id="UP000016931">
    <property type="component" value="Unassembled WGS sequence"/>
</dbReference>
<dbReference type="OMA" id="VYNQEMR"/>
<gene>
    <name evidence="9" type="ORF">SEPMUDRAFT_149920</name>
</gene>
<evidence type="ECO:0000256" key="5">
    <source>
        <dbReference type="ARBA" id="ARBA00023163"/>
    </source>
</evidence>
<proteinExistence type="predicted"/>
<dbReference type="Pfam" id="PF04082">
    <property type="entry name" value="Fungal_trans"/>
    <property type="match status" value="1"/>
</dbReference>
<dbReference type="PANTHER" id="PTHR31944:SF130">
    <property type="entry name" value="ZN(II)2CYS6 TRANSCRIPTION FACTO (EUROFUNG)"/>
    <property type="match status" value="1"/>
</dbReference>
<keyword evidence="5" id="KW-0804">Transcription</keyword>
<evidence type="ECO:0000256" key="4">
    <source>
        <dbReference type="ARBA" id="ARBA00023125"/>
    </source>
</evidence>
<dbReference type="InterPro" id="IPR051430">
    <property type="entry name" value="Fungal_TF_Env_Response"/>
</dbReference>
<dbReference type="GO" id="GO:0000978">
    <property type="term" value="F:RNA polymerase II cis-regulatory region sequence-specific DNA binding"/>
    <property type="evidence" value="ECO:0007669"/>
    <property type="project" value="TreeGrafter"/>
</dbReference>
<dbReference type="PROSITE" id="PS00463">
    <property type="entry name" value="ZN2_CY6_FUNGAL_1"/>
    <property type="match status" value="1"/>
</dbReference>
<dbReference type="STRING" id="692275.N1QFY2"/>
<dbReference type="InterPro" id="IPR007219">
    <property type="entry name" value="XnlR_reg_dom"/>
</dbReference>
<dbReference type="PROSITE" id="PS50048">
    <property type="entry name" value="ZN2_CY6_FUNGAL_2"/>
    <property type="match status" value="1"/>
</dbReference>
<evidence type="ECO:0000259" key="8">
    <source>
        <dbReference type="PROSITE" id="PS50048"/>
    </source>
</evidence>
<evidence type="ECO:0000313" key="9">
    <source>
        <dbReference type="EMBL" id="EMF12177.1"/>
    </source>
</evidence>
<dbReference type="SMART" id="SM00066">
    <property type="entry name" value="GAL4"/>
    <property type="match status" value="1"/>
</dbReference>
<evidence type="ECO:0000256" key="3">
    <source>
        <dbReference type="ARBA" id="ARBA00023015"/>
    </source>
</evidence>
<sequence length="799" mass="88751">MPTDPFLPEGRQFPRTRSPDAGGGSDRKRRRKVLSCYDCRRRKLQCDRALPACGRCTKAGQAANCLYLEDATDAPIREEPLVTPGSHKLPPFYGLSTRPIGANAPSGDLLSRLEYQDGRIKQLEAALVKAGAPSGKAQMPPTPESMAGNGALDTMAPVQDRETTLLRGHSFRTQFHGNTHPGALIARIPELHVFTRETFEQFPALSRIKEDMASLEVRTEYAGSKHGSVEDEALKSLLPPRAESDQLIEIYLENYGNLYNVLHLPSFWTEYRDMWNQGTPSAKPHFVALLLAMMAAAKCLSTTSPWLYRANSSTARETAISWVSSVDDWLVSQSQKHVSAIDFQLRVVLLLAKNVTARKFKRTWTECGNVLRFCMAAGLHRTPELIRRPTSVLDKELRKRVWAAVTELELQASFDRGMVSAPWNLQSDCPGPAHVHDDDIDQETQHLPAMRRFNDFTPTSFLCLASESHQLRATLNTYLNNIRQPVLFEETKRYTDEIEYHLQNIPDWPEAPSAAMVPKAMLEINLRQLLLVLHDRQLRTAETKAERDFSRMILVETATKMVQAHKALTSKGSYALELLCYDQLRAGMSLCHISATNPHSDDALGHAIDKAAFDLVPECCEMLTDKVIRFGREQRQLWILLAAHGYMKSKKDPSKKLIYMQEAVEKVTRPYYKIMACQENAPAQPSVPKGTATTQMAPPPRQASTPREAGMSQAHSVMSFYASSTAGQATAAGGNAAMADPTAPLDLDELAAWTFEDWSFNPADLAAMNMSGNFGQTPQGGGGGIETFDGAAQYPDRTS</sequence>
<dbReference type="PANTHER" id="PTHR31944">
    <property type="entry name" value="HEME-RESPONSIVE ZINC FINGER TRANSCRIPTION FACTOR HAP1"/>
    <property type="match status" value="1"/>
</dbReference>
<dbReference type="GO" id="GO:0008270">
    <property type="term" value="F:zinc ion binding"/>
    <property type="evidence" value="ECO:0007669"/>
    <property type="project" value="InterPro"/>
</dbReference>
<dbReference type="OrthoDB" id="4236860at2759"/>
<evidence type="ECO:0000256" key="1">
    <source>
        <dbReference type="ARBA" id="ARBA00022723"/>
    </source>
</evidence>
<protein>
    <recommendedName>
        <fullName evidence="8">Zn(2)-C6 fungal-type domain-containing protein</fullName>
    </recommendedName>
</protein>
<keyword evidence="3" id="KW-0805">Transcription regulation</keyword>
<dbReference type="GO" id="GO:0001228">
    <property type="term" value="F:DNA-binding transcription activator activity, RNA polymerase II-specific"/>
    <property type="evidence" value="ECO:0007669"/>
    <property type="project" value="TreeGrafter"/>
</dbReference>
<dbReference type="GO" id="GO:0006351">
    <property type="term" value="P:DNA-templated transcription"/>
    <property type="evidence" value="ECO:0007669"/>
    <property type="project" value="InterPro"/>
</dbReference>
<keyword evidence="2" id="KW-0862">Zinc</keyword>
<dbReference type="Pfam" id="PF00172">
    <property type="entry name" value="Zn_clus"/>
    <property type="match status" value="1"/>
</dbReference>
<keyword evidence="1" id="KW-0479">Metal-binding</keyword>